<protein>
    <submittedName>
        <fullName evidence="1">Tetratricopeptide repeat protein</fullName>
    </submittedName>
</protein>
<dbReference type="InterPro" id="IPR019734">
    <property type="entry name" value="TPR_rpt"/>
</dbReference>
<dbReference type="AlphaFoldDB" id="A0A972VY15"/>
<dbReference type="Pfam" id="PF13432">
    <property type="entry name" value="TPR_16"/>
    <property type="match status" value="2"/>
</dbReference>
<evidence type="ECO:0000313" key="2">
    <source>
        <dbReference type="Proteomes" id="UP000754644"/>
    </source>
</evidence>
<dbReference type="InterPro" id="IPR011990">
    <property type="entry name" value="TPR-like_helical_dom_sf"/>
</dbReference>
<evidence type="ECO:0000313" key="1">
    <source>
        <dbReference type="EMBL" id="NQV65439.1"/>
    </source>
</evidence>
<sequence>MQLSAGRESSWIEGLFASHPPSPDRVAANKMTAQALNATGEINQAQYETQIKSLKNRLPAYQLLDKATALAAKNHLEQAVEAIDQAIESVPEEARFDGLKGEILLSQARYPAAVAAFSTALTKDSSYFEYHLGRGLARAKLGDAQAARVDLEQSIKLLPTALASNELGQMSLANGDLGNAKRYFQAAMGAGGGLGTTASMAFMRLDLEDNPEQYISVAPAMTEAGHLVATVLNRTNLKLTSISVEFSARVNGQPAQIIRTVAQLAPNAQYQLDSGWQFKGADQLEAIQIRVLKARAAP</sequence>
<dbReference type="Gene3D" id="1.25.40.10">
    <property type="entry name" value="Tetratricopeptide repeat domain"/>
    <property type="match status" value="1"/>
</dbReference>
<dbReference type="EMBL" id="JABMOJ010000324">
    <property type="protein sequence ID" value="NQV65439.1"/>
    <property type="molecule type" value="Genomic_DNA"/>
</dbReference>
<gene>
    <name evidence="1" type="ORF">HQ497_08740</name>
</gene>
<organism evidence="1 2">
    <name type="scientific">SAR86 cluster bacterium</name>
    <dbReference type="NCBI Taxonomy" id="2030880"/>
    <lineage>
        <taxon>Bacteria</taxon>
        <taxon>Pseudomonadati</taxon>
        <taxon>Pseudomonadota</taxon>
        <taxon>Gammaproteobacteria</taxon>
        <taxon>SAR86 cluster</taxon>
    </lineage>
</organism>
<comment type="caution">
    <text evidence="1">The sequence shown here is derived from an EMBL/GenBank/DDBJ whole genome shotgun (WGS) entry which is preliminary data.</text>
</comment>
<dbReference type="Proteomes" id="UP000754644">
    <property type="component" value="Unassembled WGS sequence"/>
</dbReference>
<proteinExistence type="predicted"/>
<name>A0A972VY15_9GAMM</name>
<accession>A0A972VY15</accession>
<reference evidence="1" key="1">
    <citation type="submission" date="2020-05" db="EMBL/GenBank/DDBJ databases">
        <title>Sulfur intermediates as new biogeochemical hubs in an aquatic model microbial ecosystem.</title>
        <authorList>
            <person name="Vigneron A."/>
        </authorList>
    </citation>
    <scope>NUCLEOTIDE SEQUENCE</scope>
    <source>
        <strain evidence="1">Bin.250</strain>
    </source>
</reference>
<dbReference type="SUPFAM" id="SSF48452">
    <property type="entry name" value="TPR-like"/>
    <property type="match status" value="1"/>
</dbReference>
<dbReference type="SMART" id="SM00028">
    <property type="entry name" value="TPR"/>
    <property type="match status" value="3"/>
</dbReference>